<accession>G0QSZ5</accession>
<dbReference type="EMBL" id="GL983834">
    <property type="protein sequence ID" value="EGR31666.1"/>
    <property type="molecule type" value="Genomic_DNA"/>
</dbReference>
<evidence type="ECO:0000256" key="1">
    <source>
        <dbReference type="SAM" id="Coils"/>
    </source>
</evidence>
<evidence type="ECO:0000256" key="2">
    <source>
        <dbReference type="SAM" id="Phobius"/>
    </source>
</evidence>
<reference evidence="4 5" key="1">
    <citation type="submission" date="2011-07" db="EMBL/GenBank/DDBJ databases">
        <authorList>
            <person name="Coyne R."/>
            <person name="Brami D."/>
            <person name="Johnson J."/>
            <person name="Hostetler J."/>
            <person name="Hannick L."/>
            <person name="Clark T."/>
            <person name="Cassidy-Hanley D."/>
            <person name="Inman J."/>
        </authorList>
    </citation>
    <scope>NUCLEOTIDE SEQUENCE [LARGE SCALE GENOMIC DNA]</scope>
    <source>
        <strain evidence="4 5">G5</strain>
    </source>
</reference>
<feature type="transmembrane region" description="Helical" evidence="2">
    <location>
        <begin position="367"/>
        <end position="387"/>
    </location>
</feature>
<evidence type="ECO:0000313" key="4">
    <source>
        <dbReference type="EMBL" id="EGR31666.1"/>
    </source>
</evidence>
<feature type="transmembrane region" description="Helical" evidence="2">
    <location>
        <begin position="251"/>
        <end position="271"/>
    </location>
</feature>
<dbReference type="eggNOG" id="ENOG502RT23">
    <property type="taxonomic scope" value="Eukaryota"/>
</dbReference>
<proteinExistence type="predicted"/>
<feature type="transmembrane region" description="Helical" evidence="2">
    <location>
        <begin position="291"/>
        <end position="310"/>
    </location>
</feature>
<evidence type="ECO:0000259" key="3">
    <source>
        <dbReference type="Pfam" id="PF14703"/>
    </source>
</evidence>
<dbReference type="AlphaFoldDB" id="G0QSZ5"/>
<dbReference type="GeneID" id="14907811"/>
<dbReference type="PANTHER" id="PTHR13018">
    <property type="entry name" value="PROBABLE MEMBRANE PROTEIN DUF221-RELATED"/>
    <property type="match status" value="1"/>
</dbReference>
<dbReference type="InterPro" id="IPR027815">
    <property type="entry name" value="CSC1/OSCA1-like_cyt"/>
</dbReference>
<dbReference type="Pfam" id="PF14703">
    <property type="entry name" value="PHM7_cyt"/>
    <property type="match status" value="1"/>
</dbReference>
<dbReference type="RefSeq" id="XP_004035152.1">
    <property type="nucleotide sequence ID" value="XM_004035104.1"/>
</dbReference>
<dbReference type="PANTHER" id="PTHR13018:SF83">
    <property type="entry name" value="RRM DOMAIN-CONTAINING PROTEIN"/>
    <property type="match status" value="1"/>
</dbReference>
<keyword evidence="1" id="KW-0175">Coiled coil</keyword>
<name>G0QSZ5_ICHMU</name>
<evidence type="ECO:0000313" key="5">
    <source>
        <dbReference type="Proteomes" id="UP000008983"/>
    </source>
</evidence>
<dbReference type="GO" id="GO:0005227">
    <property type="term" value="F:calcium-activated cation channel activity"/>
    <property type="evidence" value="ECO:0007669"/>
    <property type="project" value="InterPro"/>
</dbReference>
<gene>
    <name evidence="4" type="ORF">IMG5_104880</name>
</gene>
<keyword evidence="2" id="KW-0812">Transmembrane</keyword>
<organism evidence="4 5">
    <name type="scientific">Ichthyophthirius multifiliis</name>
    <name type="common">White spot disease agent</name>
    <name type="synonym">Ich</name>
    <dbReference type="NCBI Taxonomy" id="5932"/>
    <lineage>
        <taxon>Eukaryota</taxon>
        <taxon>Sar</taxon>
        <taxon>Alveolata</taxon>
        <taxon>Ciliophora</taxon>
        <taxon>Intramacronucleata</taxon>
        <taxon>Oligohymenophorea</taxon>
        <taxon>Hymenostomatida</taxon>
        <taxon>Ophryoglenina</taxon>
        <taxon>Ichthyophthirius</taxon>
    </lineage>
</organism>
<dbReference type="Proteomes" id="UP000008983">
    <property type="component" value="Unassembled WGS sequence"/>
</dbReference>
<dbReference type="InterPro" id="IPR045122">
    <property type="entry name" value="Csc1-like"/>
</dbReference>
<keyword evidence="2" id="KW-1133">Transmembrane helix</keyword>
<dbReference type="InParanoid" id="G0QSZ5"/>
<keyword evidence="5" id="KW-1185">Reference proteome</keyword>
<keyword evidence="2" id="KW-0472">Membrane</keyword>
<feature type="domain" description="CSC1/OSCA1-like cytosolic" evidence="3">
    <location>
        <begin position="19"/>
        <end position="156"/>
    </location>
</feature>
<feature type="transmembrane region" description="Helical" evidence="2">
    <location>
        <begin position="408"/>
        <end position="428"/>
    </location>
</feature>
<feature type="transmembrane region" description="Helical" evidence="2">
    <location>
        <begin position="440"/>
        <end position="462"/>
    </location>
</feature>
<protein>
    <recommendedName>
        <fullName evidence="3">CSC1/OSCA1-like cytosolic domain-containing protein</fullName>
    </recommendedName>
</protein>
<feature type="coiled-coil region" evidence="1">
    <location>
        <begin position="56"/>
        <end position="100"/>
    </location>
</feature>
<dbReference type="GO" id="GO:0005886">
    <property type="term" value="C:plasma membrane"/>
    <property type="evidence" value="ECO:0007669"/>
    <property type="project" value="TreeGrafter"/>
</dbReference>
<dbReference type="OrthoDB" id="304140at2759"/>
<sequence>MQQKLFKKQSFFYSIKRSKKTNCEEELKEYLTKNLIYGKNINIININRVFKIREYIELQSQKIKILNEKKTDEQKRIFKLQKINQKIKDYEQKYQNINSENIRTSFVFVTFEKQDECQEIIQKYIKYWYSIQNFNFQNQKIKLLRAPEPLDIIWENLEIGIKEKIKRRIITTLFLLSIISKYQKILLEDITDEETNITYIVNNLNLYLLSVTFSCIVLVINVIMLIIVKKFAAFEKYSTFTLQNISVATRLTWYQFINTSIVPIVTFMLFLKGKSNQTYVKYLAQNQFFIYIGNFIFSPFFTVWEIEYIYKRIKRYLYIKKGEQKCQKTQQEMNQIFEKPEFLIQEYYAIVNNIILGGIFYSSLFSIGLIIKVLTLFVLYWAFKFCFLRHSGFPKCIGNGLNYAMQEVMFTFPGIFFAGNFVFQSLFLDTDEKVTISSPLNLVQLVFSVLLVIFSQIFIKLFKSLVSKKKYSNKNNNYLDEKDILGIHYQQINPVTKKFKENLLTPLKTDQIITNENQQQVSLRIIGLENYAIEQIFFQQMRSQQQILEAIIEKEENIINKNKKKIIYEQKIKNNQIIYKQII</sequence>
<feature type="transmembrane region" description="Helical" evidence="2">
    <location>
        <begin position="206"/>
        <end position="228"/>
    </location>
</feature>
<dbReference type="OMA" id="ICMGFQI"/>